<protein>
    <submittedName>
        <fullName evidence="1">Uncharacterized protein</fullName>
    </submittedName>
</protein>
<dbReference type="EMBL" id="JAAMPI010002265">
    <property type="protein sequence ID" value="KAF4616190.1"/>
    <property type="molecule type" value="Genomic_DNA"/>
</dbReference>
<dbReference type="AlphaFoldDB" id="A0A8H4QRP9"/>
<accession>A0A8H4QRP9</accession>
<organism evidence="1 2">
    <name type="scientific">Cudoniella acicularis</name>
    <dbReference type="NCBI Taxonomy" id="354080"/>
    <lineage>
        <taxon>Eukaryota</taxon>
        <taxon>Fungi</taxon>
        <taxon>Dikarya</taxon>
        <taxon>Ascomycota</taxon>
        <taxon>Pezizomycotina</taxon>
        <taxon>Leotiomycetes</taxon>
        <taxon>Helotiales</taxon>
        <taxon>Tricladiaceae</taxon>
        <taxon>Cudoniella</taxon>
    </lineage>
</organism>
<keyword evidence="2" id="KW-1185">Reference proteome</keyword>
<gene>
    <name evidence="1" type="ORF">G7Y89_g15217</name>
</gene>
<comment type="caution">
    <text evidence="1">The sequence shown here is derived from an EMBL/GenBank/DDBJ whole genome shotgun (WGS) entry which is preliminary data.</text>
</comment>
<evidence type="ECO:0000313" key="2">
    <source>
        <dbReference type="Proteomes" id="UP000566819"/>
    </source>
</evidence>
<proteinExistence type="predicted"/>
<name>A0A8H4QRP9_9HELO</name>
<reference evidence="1 2" key="1">
    <citation type="submission" date="2020-03" db="EMBL/GenBank/DDBJ databases">
        <title>Draft Genome Sequence of Cudoniella acicularis.</title>
        <authorList>
            <person name="Buettner E."/>
            <person name="Kellner H."/>
        </authorList>
    </citation>
    <scope>NUCLEOTIDE SEQUENCE [LARGE SCALE GENOMIC DNA]</scope>
    <source>
        <strain evidence="1 2">DSM 108380</strain>
    </source>
</reference>
<dbReference type="Proteomes" id="UP000566819">
    <property type="component" value="Unassembled WGS sequence"/>
</dbReference>
<evidence type="ECO:0000313" key="1">
    <source>
        <dbReference type="EMBL" id="KAF4616190.1"/>
    </source>
</evidence>
<sequence>MSLFASGIVAQNTTLSTTLSNVTYTTITKTTTLTKYQSTSYIYTTASPTALQSCHPAVWAPEDGDYVVRNQKEGILKGISIKKRGAAVVSTRTTALFLRAVNPPP</sequence>